<keyword evidence="3" id="KW-1185">Reference proteome</keyword>
<name>A0A8H5GQP1_9AGAR</name>
<evidence type="ECO:0000313" key="2">
    <source>
        <dbReference type="EMBL" id="KAF5368985.1"/>
    </source>
</evidence>
<proteinExistence type="predicted"/>
<accession>A0A8H5GQP1</accession>
<dbReference type="EMBL" id="JAACJM010000014">
    <property type="protein sequence ID" value="KAF5368985.1"/>
    <property type="molecule type" value="Genomic_DNA"/>
</dbReference>
<feature type="region of interest" description="Disordered" evidence="1">
    <location>
        <begin position="60"/>
        <end position="84"/>
    </location>
</feature>
<dbReference type="OrthoDB" id="432970at2759"/>
<gene>
    <name evidence="2" type="ORF">D9758_002886</name>
</gene>
<dbReference type="Proteomes" id="UP000559256">
    <property type="component" value="Unassembled WGS sequence"/>
</dbReference>
<evidence type="ECO:0000256" key="1">
    <source>
        <dbReference type="SAM" id="MobiDB-lite"/>
    </source>
</evidence>
<evidence type="ECO:0000313" key="3">
    <source>
        <dbReference type="Proteomes" id="UP000559256"/>
    </source>
</evidence>
<sequence length="84" mass="9184">MAQSSFVEPITQNGAPKEIQDALNPLLLDRRIKSISDTATLLIEKHADLNMGAFGYTPHSGRRGSAMGPRQAHASPWRVEAETQ</sequence>
<dbReference type="AlphaFoldDB" id="A0A8H5GQP1"/>
<protein>
    <submittedName>
        <fullName evidence="2">Uncharacterized protein</fullName>
    </submittedName>
</protein>
<reference evidence="2 3" key="1">
    <citation type="journal article" date="2020" name="ISME J.">
        <title>Uncovering the hidden diversity of litter-decomposition mechanisms in mushroom-forming fungi.</title>
        <authorList>
            <person name="Floudas D."/>
            <person name="Bentzer J."/>
            <person name="Ahren D."/>
            <person name="Johansson T."/>
            <person name="Persson P."/>
            <person name="Tunlid A."/>
        </authorList>
    </citation>
    <scope>NUCLEOTIDE SEQUENCE [LARGE SCALE GENOMIC DNA]</scope>
    <source>
        <strain evidence="2 3">CBS 291.85</strain>
    </source>
</reference>
<organism evidence="2 3">
    <name type="scientific">Tetrapyrgos nigripes</name>
    <dbReference type="NCBI Taxonomy" id="182062"/>
    <lineage>
        <taxon>Eukaryota</taxon>
        <taxon>Fungi</taxon>
        <taxon>Dikarya</taxon>
        <taxon>Basidiomycota</taxon>
        <taxon>Agaricomycotina</taxon>
        <taxon>Agaricomycetes</taxon>
        <taxon>Agaricomycetidae</taxon>
        <taxon>Agaricales</taxon>
        <taxon>Marasmiineae</taxon>
        <taxon>Marasmiaceae</taxon>
        <taxon>Tetrapyrgos</taxon>
    </lineage>
</organism>
<comment type="caution">
    <text evidence="2">The sequence shown here is derived from an EMBL/GenBank/DDBJ whole genome shotgun (WGS) entry which is preliminary data.</text>
</comment>